<dbReference type="AlphaFoldDB" id="A0A841JC26"/>
<evidence type="ECO:0000313" key="1">
    <source>
        <dbReference type="EMBL" id="MBB6128340.1"/>
    </source>
</evidence>
<accession>A0A841JC26</accession>
<evidence type="ECO:0000313" key="2">
    <source>
        <dbReference type="Proteomes" id="UP000548326"/>
    </source>
</evidence>
<sequence>MKESSFVKIFQNAAEEIFKGKVIVESKSNLLYELYLNEKLEVSVVDIKKPKRGYSAFQTDICIYENINQILVPRIAIEFKTKITTHDVLTYSAKAGKHKIIYPSLRYGLIASEIDSIPPKFFIHNDHIDFFVAAEKYKTDRLKEFIKKLIEAEIASSKALEKLYLNEGKFNYYRANFTISNL</sequence>
<dbReference type="RefSeq" id="WP_183587740.1">
    <property type="nucleotide sequence ID" value="NZ_JACHCA010000006.1"/>
</dbReference>
<comment type="caution">
    <text evidence="1">The sequence shown here is derived from an EMBL/GenBank/DDBJ whole genome shotgun (WGS) entry which is preliminary data.</text>
</comment>
<name>A0A841JC26_9SPHI</name>
<dbReference type="EMBL" id="JACHCA010000006">
    <property type="protein sequence ID" value="MBB6128340.1"/>
    <property type="molecule type" value="Genomic_DNA"/>
</dbReference>
<protein>
    <submittedName>
        <fullName evidence="1">Uncharacterized protein</fullName>
    </submittedName>
</protein>
<proteinExistence type="predicted"/>
<dbReference type="Proteomes" id="UP000548326">
    <property type="component" value="Unassembled WGS sequence"/>
</dbReference>
<reference evidence="1 2" key="1">
    <citation type="submission" date="2020-08" db="EMBL/GenBank/DDBJ databases">
        <title>Genomic Encyclopedia of Type Strains, Phase IV (KMG-V): Genome sequencing to study the core and pangenomes of soil and plant-associated prokaryotes.</title>
        <authorList>
            <person name="Whitman W."/>
        </authorList>
    </citation>
    <scope>NUCLEOTIDE SEQUENCE [LARGE SCALE GENOMIC DNA]</scope>
    <source>
        <strain evidence="1 2">MP601</strain>
    </source>
</reference>
<gene>
    <name evidence="1" type="ORF">HDF22_002461</name>
</gene>
<organism evidence="1 2">
    <name type="scientific">Mucilaginibacter lappiensis</name>
    <dbReference type="NCBI Taxonomy" id="354630"/>
    <lineage>
        <taxon>Bacteria</taxon>
        <taxon>Pseudomonadati</taxon>
        <taxon>Bacteroidota</taxon>
        <taxon>Sphingobacteriia</taxon>
        <taxon>Sphingobacteriales</taxon>
        <taxon>Sphingobacteriaceae</taxon>
        <taxon>Mucilaginibacter</taxon>
    </lineage>
</organism>